<keyword evidence="6" id="KW-1185">Reference proteome</keyword>
<protein>
    <recommendedName>
        <fullName evidence="4">NDT80 domain-containing protein</fullName>
    </recommendedName>
</protein>
<feature type="compositionally biased region" description="Low complexity" evidence="3">
    <location>
        <begin position="406"/>
        <end position="428"/>
    </location>
</feature>
<sequence length="667" mass="73127">MSMHEKEWIPSWGGYTEQAHRHSTLPAPIHPTSAHRAAVVPPHETSSDSASDHTPTTTTTTTTPNDSYLSYYYHHPSSPHYYGYPDPRSSAGGTSLRRSDSSQRSFYTAYSSTMSSQPTTPKPTSTPSSPQQPTTPPQPSTTTTPAAAAAAASGIDHTPPTTTSNNDPIASPTLAKRTRQASGVYSVHEPSPKFGATKYNGNLYAVDRTTVLDVRIQSKFDRGFFIADNDWTCYRRNYFQVSATFNVQGFPMYYQNQEEMGYLVRGDNDQLYPVNGFMMGISARVADEDKLISLVQHSPKRDKGPQSIPEPKPVRAGGDLSVMSATTDQSVVTFERIQFKSATANNGKRRAAQQYYVLLVELFARLESGHLIKVASNRSAPLVVRGRSPGHYAERTGKNGSEEPQRPQQPSSASSVASPPSSSSATVSNMVPSAAVTSDYYYNHHQHQPPPPPPPAQQHNYSGSNGSHMSMMPPHVESSPVVMRGAHDRSISAPGAVDVYQHDMNQRYGYYHRHDNSNNTASWMHTRMASSGESYPQQPQHMYPSSWYYGGRHHHHHHHQQQQPTTPTDPGMGGGSSGSHGVVHSYHGIPPPPPPHTSSSYRSMPPSSSFTTIEYHSDPATTSYAREELKLEGGIGTAATSDIRATHAPGHQDHKPPREVMEQCAQE</sequence>
<dbReference type="GO" id="GO:0003677">
    <property type="term" value="F:DNA binding"/>
    <property type="evidence" value="ECO:0007669"/>
    <property type="project" value="UniProtKB-KW"/>
</dbReference>
<feature type="compositionally biased region" description="Basic and acidic residues" evidence="3">
    <location>
        <begin position="650"/>
        <end position="661"/>
    </location>
</feature>
<dbReference type="SUPFAM" id="SSF49417">
    <property type="entry name" value="p53-like transcription factors"/>
    <property type="match status" value="1"/>
</dbReference>
<dbReference type="Proteomes" id="UP001234581">
    <property type="component" value="Unassembled WGS sequence"/>
</dbReference>
<feature type="compositionally biased region" description="Polar residues" evidence="3">
    <location>
        <begin position="159"/>
        <end position="168"/>
    </location>
</feature>
<evidence type="ECO:0000256" key="3">
    <source>
        <dbReference type="SAM" id="MobiDB-lite"/>
    </source>
</evidence>
<feature type="compositionally biased region" description="Low complexity" evidence="3">
    <location>
        <begin position="598"/>
        <end position="609"/>
    </location>
</feature>
<dbReference type="GeneID" id="83211877"/>
<feature type="domain" description="NDT80" evidence="4">
    <location>
        <begin position="160"/>
        <end position="396"/>
    </location>
</feature>
<feature type="region of interest" description="Disordered" evidence="3">
    <location>
        <begin position="297"/>
        <end position="317"/>
    </location>
</feature>
<dbReference type="RefSeq" id="XP_058344784.1">
    <property type="nucleotide sequence ID" value="XM_058484523.1"/>
</dbReference>
<dbReference type="GO" id="GO:0045944">
    <property type="term" value="P:positive regulation of transcription by RNA polymerase II"/>
    <property type="evidence" value="ECO:0007669"/>
    <property type="project" value="TreeGrafter"/>
</dbReference>
<dbReference type="InterPro" id="IPR024061">
    <property type="entry name" value="NDT80_DNA-bd_dom"/>
</dbReference>
<feature type="region of interest" description="Disordered" evidence="3">
    <location>
        <begin position="634"/>
        <end position="667"/>
    </location>
</feature>
<feature type="compositionally biased region" description="Low complexity" evidence="3">
    <location>
        <begin position="54"/>
        <end position="70"/>
    </location>
</feature>
<proteinExistence type="predicted"/>
<evidence type="ECO:0000313" key="5">
    <source>
        <dbReference type="EMBL" id="KAJ8659871.1"/>
    </source>
</evidence>
<accession>A0AAD7Y0D9</accession>
<dbReference type="AlphaFoldDB" id="A0AAD7Y0D9"/>
<organism evidence="5 6">
    <name type="scientific">Lichtheimia ornata</name>
    <dbReference type="NCBI Taxonomy" id="688661"/>
    <lineage>
        <taxon>Eukaryota</taxon>
        <taxon>Fungi</taxon>
        <taxon>Fungi incertae sedis</taxon>
        <taxon>Mucoromycota</taxon>
        <taxon>Mucoromycotina</taxon>
        <taxon>Mucoromycetes</taxon>
        <taxon>Mucorales</taxon>
        <taxon>Lichtheimiaceae</taxon>
        <taxon>Lichtheimia</taxon>
    </lineage>
</organism>
<dbReference type="PANTHER" id="PTHR35144:SF2">
    <property type="entry name" value="MEIOSIS-SPECIFIC TRANSCRIPTION FACTOR NDT80"/>
    <property type="match status" value="1"/>
</dbReference>
<feature type="compositionally biased region" description="Low complexity" evidence="3">
    <location>
        <begin position="579"/>
        <end position="588"/>
    </location>
</feature>
<dbReference type="InterPro" id="IPR052605">
    <property type="entry name" value="Fungal_trans_regulator"/>
</dbReference>
<evidence type="ECO:0000256" key="2">
    <source>
        <dbReference type="PROSITE-ProRule" id="PRU00850"/>
    </source>
</evidence>
<reference evidence="5 6" key="1">
    <citation type="submission" date="2023-03" db="EMBL/GenBank/DDBJ databases">
        <title>Genome sequence of Lichtheimia ornata CBS 291.66.</title>
        <authorList>
            <person name="Mohabir J.T."/>
            <person name="Shea T.P."/>
            <person name="Kurbessoian T."/>
            <person name="Berby B."/>
            <person name="Fontaine J."/>
            <person name="Livny J."/>
            <person name="Gnirke A."/>
            <person name="Stajich J.E."/>
            <person name="Cuomo C.A."/>
        </authorList>
    </citation>
    <scope>NUCLEOTIDE SEQUENCE [LARGE SCALE GENOMIC DNA]</scope>
    <source>
        <strain evidence="5">CBS 291.66</strain>
    </source>
</reference>
<dbReference type="PROSITE" id="PS51517">
    <property type="entry name" value="NDT80"/>
    <property type="match status" value="1"/>
</dbReference>
<comment type="caution">
    <text evidence="5">The sequence shown here is derived from an EMBL/GenBank/DDBJ whole genome shotgun (WGS) entry which is preliminary data.</text>
</comment>
<dbReference type="GO" id="GO:0003700">
    <property type="term" value="F:DNA-binding transcription factor activity"/>
    <property type="evidence" value="ECO:0007669"/>
    <property type="project" value="UniProtKB-UniRule"/>
</dbReference>
<feature type="compositionally biased region" description="Low complexity" evidence="3">
    <location>
        <begin position="111"/>
        <end position="132"/>
    </location>
</feature>
<dbReference type="InterPro" id="IPR037141">
    <property type="entry name" value="NDT80_DNA-bd_dom_sf"/>
</dbReference>
<dbReference type="PANTHER" id="PTHR35144">
    <property type="entry name" value="MEIOSIS-SPECIFIC TRANSCRIPTION FACTOR NDT80"/>
    <property type="match status" value="1"/>
</dbReference>
<feature type="region of interest" description="Disordered" evidence="3">
    <location>
        <begin position="25"/>
        <end position="70"/>
    </location>
</feature>
<evidence type="ECO:0000256" key="1">
    <source>
        <dbReference type="ARBA" id="ARBA00023125"/>
    </source>
</evidence>
<dbReference type="InterPro" id="IPR008967">
    <property type="entry name" value="p53-like_TF_DNA-bd_sf"/>
</dbReference>
<feature type="region of interest" description="Disordered" evidence="3">
    <location>
        <begin position="83"/>
        <end position="171"/>
    </location>
</feature>
<evidence type="ECO:0000259" key="4">
    <source>
        <dbReference type="PROSITE" id="PS51517"/>
    </source>
</evidence>
<feature type="DNA-binding region" description="NDT80" evidence="2">
    <location>
        <begin position="160"/>
        <end position="396"/>
    </location>
</feature>
<feature type="compositionally biased region" description="Basic residues" evidence="3">
    <location>
        <begin position="551"/>
        <end position="560"/>
    </location>
</feature>
<feature type="compositionally biased region" description="Low complexity" evidence="3">
    <location>
        <begin position="140"/>
        <end position="153"/>
    </location>
</feature>
<feature type="region of interest" description="Disordered" evidence="3">
    <location>
        <begin position="442"/>
        <end position="473"/>
    </location>
</feature>
<feature type="region of interest" description="Disordered" evidence="3">
    <location>
        <begin position="547"/>
        <end position="614"/>
    </location>
</feature>
<feature type="compositionally biased region" description="Basic and acidic residues" evidence="3">
    <location>
        <begin position="392"/>
        <end position="405"/>
    </location>
</feature>
<feature type="region of interest" description="Disordered" evidence="3">
    <location>
        <begin position="384"/>
        <end position="428"/>
    </location>
</feature>
<gene>
    <name evidence="5" type="ORF">O0I10_004464</name>
</gene>
<dbReference type="Gene3D" id="2.60.40.1390">
    <property type="entry name" value="NDT80 DNA-binding domain"/>
    <property type="match status" value="1"/>
</dbReference>
<evidence type="ECO:0000313" key="6">
    <source>
        <dbReference type="Proteomes" id="UP001234581"/>
    </source>
</evidence>
<feature type="compositionally biased region" description="Low complexity" evidence="3">
    <location>
        <begin position="561"/>
        <end position="570"/>
    </location>
</feature>
<dbReference type="GO" id="GO:0000228">
    <property type="term" value="C:nuclear chromosome"/>
    <property type="evidence" value="ECO:0007669"/>
    <property type="project" value="TreeGrafter"/>
</dbReference>
<dbReference type="Pfam" id="PF05224">
    <property type="entry name" value="NDT80_PhoG"/>
    <property type="match status" value="1"/>
</dbReference>
<dbReference type="EMBL" id="JARTCD010000016">
    <property type="protein sequence ID" value="KAJ8659871.1"/>
    <property type="molecule type" value="Genomic_DNA"/>
</dbReference>
<dbReference type="GO" id="GO:0051321">
    <property type="term" value="P:meiotic cell cycle"/>
    <property type="evidence" value="ECO:0007669"/>
    <property type="project" value="TreeGrafter"/>
</dbReference>
<keyword evidence="1 2" id="KW-0238">DNA-binding</keyword>
<name>A0AAD7Y0D9_9FUNG</name>